<dbReference type="Pfam" id="PF13445">
    <property type="entry name" value="zf-RING_UBOX"/>
    <property type="match status" value="1"/>
</dbReference>
<keyword evidence="3" id="KW-0862">Zinc</keyword>
<evidence type="ECO:0000256" key="5">
    <source>
        <dbReference type="SAM" id="Coils"/>
    </source>
</evidence>
<dbReference type="AlphaFoldDB" id="A0A8S3UY51"/>
<dbReference type="GO" id="GO:0008270">
    <property type="term" value="F:zinc ion binding"/>
    <property type="evidence" value="ECO:0007669"/>
    <property type="project" value="UniProtKB-KW"/>
</dbReference>
<dbReference type="SUPFAM" id="SSF57845">
    <property type="entry name" value="B-box zinc-binding domain"/>
    <property type="match status" value="1"/>
</dbReference>
<evidence type="ECO:0000256" key="1">
    <source>
        <dbReference type="ARBA" id="ARBA00022723"/>
    </source>
</evidence>
<dbReference type="InterPro" id="IPR013083">
    <property type="entry name" value="Znf_RING/FYVE/PHD"/>
</dbReference>
<sequence length="472" mass="54073">MASAEVLTSCIKDDDIITCTICLEQFNNPKYLPCLHTFCESCITTYITSVFEKDSDTSIGCPVCRAKVSVPAERLTPEEWAKQLPLNFLLVGLIEKHKVERTEKICMSCERFDVNTKSEASSVCIDCSDALCATCTRCHKSSKLSSNHEIVPISDISKDGYALKSLKNMCSEHKTKELELFCVDHDCPCCSICVSVKHRKCKNVLTIEEAAKKFRESNTVSKTTNEVSALLADLDTVLESERSSLVDIGATYIIEMLKCDQFWKTLQQKIEELKSKWTQAYQKTYHSEQAKLELSIRDAENRRKAVTNTEKILEATLKDASDVQLMIEIKKMKIFIEKQLRSFESTQNTYSKIEFQFIDNVDDIVKNIEEKIVINNDKMPKVLHFSSTKCVKNEIKEESFDDYDDSDSDTISNSSLNTGHSKNIDSKCEGASLRMRKKEPKRKERKEQRRKRQEADLEQYSTQTDTKREFVR</sequence>
<evidence type="ECO:0000256" key="4">
    <source>
        <dbReference type="PROSITE-ProRule" id="PRU00024"/>
    </source>
</evidence>
<keyword evidence="9" id="KW-0808">Transferase</keyword>
<feature type="domain" description="RING-type" evidence="7">
    <location>
        <begin position="19"/>
        <end position="65"/>
    </location>
</feature>
<dbReference type="PROSITE" id="PS50089">
    <property type="entry name" value="ZF_RING_2"/>
    <property type="match status" value="1"/>
</dbReference>
<reference evidence="9" key="1">
    <citation type="submission" date="2021-03" db="EMBL/GenBank/DDBJ databases">
        <authorList>
            <person name="Bekaert M."/>
        </authorList>
    </citation>
    <scope>NUCLEOTIDE SEQUENCE</scope>
</reference>
<gene>
    <name evidence="9" type="ORF">MEDL_59206</name>
</gene>
<dbReference type="InterPro" id="IPR027370">
    <property type="entry name" value="Znf-RING_euk"/>
</dbReference>
<keyword evidence="2 4" id="KW-0863">Zinc-finger</keyword>
<dbReference type="SUPFAM" id="SSF57850">
    <property type="entry name" value="RING/U-box"/>
    <property type="match status" value="1"/>
</dbReference>
<feature type="region of interest" description="Disordered" evidence="6">
    <location>
        <begin position="400"/>
        <end position="472"/>
    </location>
</feature>
<evidence type="ECO:0000313" key="10">
    <source>
        <dbReference type="Proteomes" id="UP000683360"/>
    </source>
</evidence>
<dbReference type="CDD" id="cd19756">
    <property type="entry name" value="Bbox2"/>
    <property type="match status" value="1"/>
</dbReference>
<comment type="caution">
    <text evidence="9">The sequence shown here is derived from an EMBL/GenBank/DDBJ whole genome shotgun (WGS) entry which is preliminary data.</text>
</comment>
<dbReference type="InterPro" id="IPR047153">
    <property type="entry name" value="TRIM45/56/19-like"/>
</dbReference>
<dbReference type="OrthoDB" id="6091813at2759"/>
<keyword evidence="9" id="KW-0012">Acyltransferase</keyword>
<keyword evidence="1" id="KW-0479">Metal-binding</keyword>
<dbReference type="GO" id="GO:0061630">
    <property type="term" value="F:ubiquitin protein ligase activity"/>
    <property type="evidence" value="ECO:0007669"/>
    <property type="project" value="UniProtKB-EC"/>
</dbReference>
<dbReference type="Gene3D" id="3.30.160.60">
    <property type="entry name" value="Classic Zinc Finger"/>
    <property type="match status" value="1"/>
</dbReference>
<dbReference type="InterPro" id="IPR017907">
    <property type="entry name" value="Znf_RING_CS"/>
</dbReference>
<evidence type="ECO:0000259" key="7">
    <source>
        <dbReference type="PROSITE" id="PS50089"/>
    </source>
</evidence>
<dbReference type="InterPro" id="IPR000315">
    <property type="entry name" value="Znf_B-box"/>
</dbReference>
<dbReference type="PROSITE" id="PS00518">
    <property type="entry name" value="ZF_RING_1"/>
    <property type="match status" value="1"/>
</dbReference>
<dbReference type="EC" id="2.3.2.27" evidence="9"/>
<dbReference type="PANTHER" id="PTHR25462:SF296">
    <property type="entry name" value="MEIOTIC P26, ISOFORM F"/>
    <property type="match status" value="1"/>
</dbReference>
<dbReference type="SMART" id="SM00184">
    <property type="entry name" value="RING"/>
    <property type="match status" value="1"/>
</dbReference>
<protein>
    <submittedName>
        <fullName evidence="9">TRIM56</fullName>
        <ecNumber evidence="9">2.3.2.27</ecNumber>
    </submittedName>
</protein>
<evidence type="ECO:0000256" key="6">
    <source>
        <dbReference type="SAM" id="MobiDB-lite"/>
    </source>
</evidence>
<dbReference type="Gene3D" id="3.30.40.10">
    <property type="entry name" value="Zinc/RING finger domain, C3HC4 (zinc finger)"/>
    <property type="match status" value="1"/>
</dbReference>
<proteinExistence type="predicted"/>
<dbReference type="CDD" id="cd19757">
    <property type="entry name" value="Bbox1"/>
    <property type="match status" value="1"/>
</dbReference>
<dbReference type="EMBL" id="CAJPWZ010002895">
    <property type="protein sequence ID" value="CAG2247286.1"/>
    <property type="molecule type" value="Genomic_DNA"/>
</dbReference>
<evidence type="ECO:0000256" key="3">
    <source>
        <dbReference type="ARBA" id="ARBA00022833"/>
    </source>
</evidence>
<feature type="coiled-coil region" evidence="5">
    <location>
        <begin position="289"/>
        <end position="316"/>
    </location>
</feature>
<dbReference type="PANTHER" id="PTHR25462">
    <property type="entry name" value="BONUS, ISOFORM C-RELATED"/>
    <property type="match status" value="1"/>
</dbReference>
<dbReference type="PROSITE" id="PS50119">
    <property type="entry name" value="ZF_BBOX"/>
    <property type="match status" value="2"/>
</dbReference>
<feature type="domain" description="B box-type" evidence="8">
    <location>
        <begin position="101"/>
        <end position="153"/>
    </location>
</feature>
<keyword evidence="10" id="KW-1185">Reference proteome</keyword>
<evidence type="ECO:0000256" key="2">
    <source>
        <dbReference type="ARBA" id="ARBA00022771"/>
    </source>
</evidence>
<feature type="domain" description="B box-type" evidence="8">
    <location>
        <begin position="165"/>
        <end position="199"/>
    </location>
</feature>
<dbReference type="InterPro" id="IPR001841">
    <property type="entry name" value="Znf_RING"/>
</dbReference>
<keyword evidence="5" id="KW-0175">Coiled coil</keyword>
<name>A0A8S3UY51_MYTED</name>
<accession>A0A8S3UY51</accession>
<evidence type="ECO:0000259" key="8">
    <source>
        <dbReference type="PROSITE" id="PS50119"/>
    </source>
</evidence>
<evidence type="ECO:0000313" key="9">
    <source>
        <dbReference type="EMBL" id="CAG2247286.1"/>
    </source>
</evidence>
<organism evidence="9 10">
    <name type="scientific">Mytilus edulis</name>
    <name type="common">Blue mussel</name>
    <dbReference type="NCBI Taxonomy" id="6550"/>
    <lineage>
        <taxon>Eukaryota</taxon>
        <taxon>Metazoa</taxon>
        <taxon>Spiralia</taxon>
        <taxon>Lophotrochozoa</taxon>
        <taxon>Mollusca</taxon>
        <taxon>Bivalvia</taxon>
        <taxon>Autobranchia</taxon>
        <taxon>Pteriomorphia</taxon>
        <taxon>Mytilida</taxon>
        <taxon>Mytiloidea</taxon>
        <taxon>Mytilidae</taxon>
        <taxon>Mytilinae</taxon>
        <taxon>Mytilus</taxon>
    </lineage>
</organism>
<dbReference type="Proteomes" id="UP000683360">
    <property type="component" value="Unassembled WGS sequence"/>
</dbReference>